<protein>
    <submittedName>
        <fullName evidence="1">Phage tail protein</fullName>
    </submittedName>
</protein>
<evidence type="ECO:0000313" key="2">
    <source>
        <dbReference type="Proteomes" id="UP000253999"/>
    </source>
</evidence>
<dbReference type="InterPro" id="IPR035934">
    <property type="entry name" value="Phage_tail_protein-like_sf"/>
</dbReference>
<name>A0A369Z8P4_HAEPH</name>
<dbReference type="Gene3D" id="3.30.70.1700">
    <property type="entry name" value="Phage minor tail protein U"/>
    <property type="match status" value="1"/>
</dbReference>
<gene>
    <name evidence="1" type="ORF">DPV98_10615</name>
</gene>
<dbReference type="InterPro" id="IPR038512">
    <property type="entry name" value="GpU-like_sf"/>
</dbReference>
<organism evidence="1 2">
    <name type="scientific">Haemophilus parahaemolyticus</name>
    <dbReference type="NCBI Taxonomy" id="735"/>
    <lineage>
        <taxon>Bacteria</taxon>
        <taxon>Pseudomonadati</taxon>
        <taxon>Pseudomonadota</taxon>
        <taxon>Gammaproteobacteria</taxon>
        <taxon>Pasteurellales</taxon>
        <taxon>Pasteurellaceae</taxon>
        <taxon>Haemophilus</taxon>
    </lineage>
</organism>
<sequence>MVINNQVRNEIVNILANGGLKKIKFFHNGRKTFHDLEEELPAVCVFIDESECDEFTACEDEWEGNLQIAIYLPLRSTEDDLDAIAEEISNVMKNENVDSVDGFKLKKYSYDYDPNENLWISATLTYLINYFR</sequence>
<dbReference type="Proteomes" id="UP000253999">
    <property type="component" value="Unassembled WGS sequence"/>
</dbReference>
<dbReference type="EMBL" id="QEQD01000016">
    <property type="protein sequence ID" value="RDE99655.1"/>
    <property type="molecule type" value="Genomic_DNA"/>
</dbReference>
<evidence type="ECO:0000313" key="1">
    <source>
        <dbReference type="EMBL" id="RDE99655.1"/>
    </source>
</evidence>
<reference evidence="1 2" key="1">
    <citation type="submission" date="2018-05" db="EMBL/GenBank/DDBJ databases">
        <title>Draft Genome Sequences for a Diverse set of 7 Haemophilus Species.</title>
        <authorList>
            <person name="Nichols M."/>
            <person name="Topaz N."/>
            <person name="Wang X."/>
            <person name="Wang X."/>
            <person name="Boxrud D."/>
        </authorList>
    </citation>
    <scope>NUCLEOTIDE SEQUENCE [LARGE SCALE GENOMIC DNA]</scope>
    <source>
        <strain evidence="1 2">C2010039593</strain>
    </source>
</reference>
<dbReference type="SUPFAM" id="SSF143749">
    <property type="entry name" value="Phage tail protein-like"/>
    <property type="match status" value="1"/>
</dbReference>
<dbReference type="RefSeq" id="WP_111313712.1">
    <property type="nucleotide sequence ID" value="NZ_QEQD01000016.1"/>
</dbReference>
<accession>A0A369Z8P4</accession>
<dbReference type="AlphaFoldDB" id="A0A369Z8P4"/>
<comment type="caution">
    <text evidence="1">The sequence shown here is derived from an EMBL/GenBank/DDBJ whole genome shotgun (WGS) entry which is preliminary data.</text>
</comment>
<proteinExistence type="predicted"/>
<dbReference type="InterPro" id="IPR009312">
    <property type="entry name" value="Phage_lambda_GpU-like"/>
</dbReference>
<dbReference type="Pfam" id="PF06141">
    <property type="entry name" value="Phage_tail_U"/>
    <property type="match status" value="1"/>
</dbReference>